<name>A0A0H2YS09_CLOP1</name>
<dbReference type="HOGENOM" id="CLU_2988615_0_0_9"/>
<sequence length="57" mass="6443">MANQHDKVQLFIAEDSIEDESLLIKKLSIATIDSIKDILPKDIETMNCLINKVKSDI</sequence>
<dbReference type="GeneID" id="93001116"/>
<organism evidence="1 2">
    <name type="scientific">Clostridium perfringens (strain ATCC 13124 / DSM 756 / JCM 1290 / NCIMB 6125 / NCTC 8237 / Type A)</name>
    <dbReference type="NCBI Taxonomy" id="195103"/>
    <lineage>
        <taxon>Bacteria</taxon>
        <taxon>Bacillati</taxon>
        <taxon>Bacillota</taxon>
        <taxon>Clostridia</taxon>
        <taxon>Eubacteriales</taxon>
        <taxon>Clostridiaceae</taxon>
        <taxon>Clostridium</taxon>
    </lineage>
</organism>
<protein>
    <submittedName>
        <fullName evidence="1">Uncharacterized protein</fullName>
    </submittedName>
</protein>
<proteinExistence type="predicted"/>
<dbReference type="AlphaFoldDB" id="A0A0H2YS09"/>
<accession>A0A0H2YS09</accession>
<dbReference type="EMBL" id="CP000246">
    <property type="protein sequence ID" value="ABG83221.1"/>
    <property type="molecule type" value="Genomic_DNA"/>
</dbReference>
<reference evidence="1 2" key="1">
    <citation type="journal article" date="2006" name="Genome Res.">
        <title>Skewed genomic variability in strains of the toxigenic bacterial pathogen, Clostridium perfringens.</title>
        <authorList>
            <person name="Myers G.S."/>
            <person name="Rasko D.A."/>
            <person name="Cheung J.K."/>
            <person name="Ravel J."/>
            <person name="Seshadri R."/>
            <person name="Deboy R.T."/>
            <person name="Ren Q."/>
            <person name="Varga J."/>
            <person name="Awad M.M."/>
            <person name="Brinkac L.M."/>
            <person name="Daugherty S.C."/>
            <person name="Haft D.H."/>
            <person name="Dodson R.J."/>
            <person name="Madupu R."/>
            <person name="Nelson W.C."/>
            <person name="Rosovitz M.J."/>
            <person name="Sullivan S.A."/>
            <person name="Khouri H."/>
            <person name="Dimitrov G.I."/>
            <person name="Watkins K.L."/>
            <person name="Mulligan S."/>
            <person name="Benton J."/>
            <person name="Radune D."/>
            <person name="Fisher D.J."/>
            <person name="Atkins H.S."/>
            <person name="Hiscox T."/>
            <person name="Jost B.H."/>
            <person name="Billington S.J."/>
            <person name="Songer J.G."/>
            <person name="McClane B.A."/>
            <person name="Titball R.W."/>
            <person name="Rood J.I."/>
            <person name="Melville S.B."/>
            <person name="Paulsen I.T."/>
        </authorList>
    </citation>
    <scope>NUCLEOTIDE SEQUENCE [LARGE SCALE GENOMIC DNA]</scope>
    <source>
        <strain evidence="2">ATCC 13124 / DSM 756 / JCM 1290 / NCIMB 6125 / NCTC 8237 / S 107 / Type A</strain>
    </source>
</reference>
<gene>
    <name evidence="1" type="ordered locus">CPF_2605</name>
</gene>
<keyword evidence="2" id="KW-1185">Reference proteome</keyword>
<dbReference type="KEGG" id="cpf:CPF_2605"/>
<dbReference type="RefSeq" id="WP_011591118.1">
    <property type="nucleotide sequence ID" value="NC_008261.1"/>
</dbReference>
<dbReference type="STRING" id="195103.CPF_2605"/>
<dbReference type="PaxDb" id="195103-CPF_2605"/>
<evidence type="ECO:0000313" key="2">
    <source>
        <dbReference type="Proteomes" id="UP000001823"/>
    </source>
</evidence>
<evidence type="ECO:0000313" key="1">
    <source>
        <dbReference type="EMBL" id="ABG83221.1"/>
    </source>
</evidence>
<dbReference type="Proteomes" id="UP000001823">
    <property type="component" value="Chromosome"/>
</dbReference>